<organism evidence="7 8">
    <name type="scientific">Engystomops pustulosus</name>
    <name type="common">Tungara frog</name>
    <name type="synonym">Physalaemus pustulosus</name>
    <dbReference type="NCBI Taxonomy" id="76066"/>
    <lineage>
        <taxon>Eukaryota</taxon>
        <taxon>Metazoa</taxon>
        <taxon>Chordata</taxon>
        <taxon>Craniata</taxon>
        <taxon>Vertebrata</taxon>
        <taxon>Euteleostomi</taxon>
        <taxon>Amphibia</taxon>
        <taxon>Batrachia</taxon>
        <taxon>Anura</taxon>
        <taxon>Neobatrachia</taxon>
        <taxon>Hyloidea</taxon>
        <taxon>Leptodactylidae</taxon>
        <taxon>Leiuperinae</taxon>
        <taxon>Engystomops</taxon>
    </lineage>
</organism>
<dbReference type="PANTHER" id="PTHR28624:SF1">
    <property type="entry name" value="MITOCHONDRIAL POTASSIUM CHANNEL"/>
    <property type="match status" value="1"/>
</dbReference>
<gene>
    <name evidence="7" type="ORF">GDO81_002361</name>
</gene>
<evidence type="ECO:0000256" key="1">
    <source>
        <dbReference type="ARBA" id="ARBA00022723"/>
    </source>
</evidence>
<dbReference type="AlphaFoldDB" id="A0AAV7DKK8"/>
<evidence type="ECO:0000259" key="6">
    <source>
        <dbReference type="PROSITE" id="PS50950"/>
    </source>
</evidence>
<comment type="caution">
    <text evidence="7">The sequence shown here is derived from an EMBL/GenBank/DDBJ whole genome shotgun (WGS) entry which is preliminary data.</text>
</comment>
<name>A0AAV7DKK8_ENGPU</name>
<dbReference type="SMART" id="SM00692">
    <property type="entry name" value="DM3"/>
    <property type="match status" value="1"/>
</dbReference>
<dbReference type="EMBL" id="WNYA01000001">
    <property type="protein sequence ID" value="KAG8597693.1"/>
    <property type="molecule type" value="Genomic_DNA"/>
</dbReference>
<keyword evidence="3" id="KW-0862">Zinc</keyword>
<dbReference type="InterPro" id="IPR006612">
    <property type="entry name" value="THAP_Znf"/>
</dbReference>
<dbReference type="PANTHER" id="PTHR28624">
    <property type="entry name" value="COILED-COIL DOMAIN-CONTAINING PROTEIN 51"/>
    <property type="match status" value="1"/>
</dbReference>
<keyword evidence="2 5" id="KW-0863">Zinc-finger</keyword>
<dbReference type="InterPro" id="IPR037660">
    <property type="entry name" value="CCDC51"/>
</dbReference>
<dbReference type="PROSITE" id="PS50950">
    <property type="entry name" value="ZF_THAP"/>
    <property type="match status" value="1"/>
</dbReference>
<evidence type="ECO:0000256" key="4">
    <source>
        <dbReference type="ARBA" id="ARBA00023125"/>
    </source>
</evidence>
<keyword evidence="8" id="KW-1185">Reference proteome</keyword>
<proteinExistence type="predicted"/>
<evidence type="ECO:0000313" key="7">
    <source>
        <dbReference type="EMBL" id="KAG8597693.1"/>
    </source>
</evidence>
<dbReference type="Pfam" id="PF05485">
    <property type="entry name" value="THAP"/>
    <property type="match status" value="1"/>
</dbReference>
<evidence type="ECO:0000256" key="3">
    <source>
        <dbReference type="ARBA" id="ARBA00022833"/>
    </source>
</evidence>
<keyword evidence="4 5" id="KW-0238">DNA-binding</keyword>
<evidence type="ECO:0000313" key="8">
    <source>
        <dbReference type="Proteomes" id="UP000824782"/>
    </source>
</evidence>
<dbReference type="SMART" id="SM00980">
    <property type="entry name" value="THAP"/>
    <property type="match status" value="1"/>
</dbReference>
<protein>
    <recommendedName>
        <fullName evidence="6">THAP-type domain-containing protein</fullName>
    </recommendedName>
</protein>
<accession>A0AAV7DKK8</accession>
<evidence type="ECO:0000256" key="2">
    <source>
        <dbReference type="ARBA" id="ARBA00022771"/>
    </source>
</evidence>
<reference evidence="7" key="1">
    <citation type="thesis" date="2020" institute="ProQuest LLC" country="789 East Eisenhower Parkway, Ann Arbor, MI, USA">
        <title>Comparative Genomics and Chromosome Evolution.</title>
        <authorList>
            <person name="Mudd A.B."/>
        </authorList>
    </citation>
    <scope>NUCLEOTIDE SEQUENCE</scope>
    <source>
        <strain evidence="7">237g6f4</strain>
        <tissue evidence="7">Blood</tissue>
    </source>
</reference>
<dbReference type="SUPFAM" id="SSF57716">
    <property type="entry name" value="Glucocorticoid receptor-like (DNA-binding domain)"/>
    <property type="match status" value="1"/>
</dbReference>
<keyword evidence="1" id="KW-0479">Metal-binding</keyword>
<dbReference type="GO" id="GO:0008270">
    <property type="term" value="F:zinc ion binding"/>
    <property type="evidence" value="ECO:0007669"/>
    <property type="project" value="UniProtKB-KW"/>
</dbReference>
<sequence length="328" mass="37119">MPVCLINGCTYTPGRHRNGFEIKLHTFPNSLERIKDWLLQMGQNFNDVDNVAQQILDSKLKKSNKYRLCSLHFTDDSFIVNVNGRILRPNALPSIFQTPGDPQEKIHEDLSLRKSFKRKRGEKTLLETSYEKTLRKASYEKALNQAGFEKTLQQASYEKTSQQNSCGKTLHQASSEKNLHQTTLEKTASDEDSLHQASIQKTSHETNFEETSPETNMHFIEPSESPPLEIIPVTIKTEDPDDFPLHTMSVESPSGSCESVNENVKEKVCQDAETQTEFTFKNSIIYLLDNDFLTGNPAIDPCGPPYFSLQNPIVALNCTFIPNFGRPS</sequence>
<feature type="domain" description="THAP-type" evidence="6">
    <location>
        <begin position="1"/>
        <end position="96"/>
    </location>
</feature>
<dbReference type="Proteomes" id="UP000824782">
    <property type="component" value="Unassembled WGS sequence"/>
</dbReference>
<evidence type="ECO:0000256" key="5">
    <source>
        <dbReference type="PROSITE-ProRule" id="PRU00309"/>
    </source>
</evidence>
<dbReference type="GO" id="GO:0003677">
    <property type="term" value="F:DNA binding"/>
    <property type="evidence" value="ECO:0007669"/>
    <property type="project" value="UniProtKB-UniRule"/>
</dbReference>